<proteinExistence type="predicted"/>
<reference evidence="1" key="1">
    <citation type="submission" date="2018-02" db="EMBL/GenBank/DDBJ databases">
        <title>Rhizophora mucronata_Transcriptome.</title>
        <authorList>
            <person name="Meera S.P."/>
            <person name="Sreeshan A."/>
            <person name="Augustine A."/>
        </authorList>
    </citation>
    <scope>NUCLEOTIDE SEQUENCE</scope>
    <source>
        <tissue evidence="1">Leaf</tissue>
    </source>
</reference>
<evidence type="ECO:0000313" key="1">
    <source>
        <dbReference type="EMBL" id="MBW86122.1"/>
    </source>
</evidence>
<dbReference type="EMBL" id="GGEC01005639">
    <property type="protein sequence ID" value="MBW86122.1"/>
    <property type="molecule type" value="Transcribed_RNA"/>
</dbReference>
<protein>
    <submittedName>
        <fullName evidence="1">Uncharacterized protein</fullName>
    </submittedName>
</protein>
<accession>A0A2P2IY47</accession>
<dbReference type="AlphaFoldDB" id="A0A2P2IY47"/>
<name>A0A2P2IY47_RHIMU</name>
<organism evidence="1">
    <name type="scientific">Rhizophora mucronata</name>
    <name type="common">Asiatic mangrove</name>
    <dbReference type="NCBI Taxonomy" id="61149"/>
    <lineage>
        <taxon>Eukaryota</taxon>
        <taxon>Viridiplantae</taxon>
        <taxon>Streptophyta</taxon>
        <taxon>Embryophyta</taxon>
        <taxon>Tracheophyta</taxon>
        <taxon>Spermatophyta</taxon>
        <taxon>Magnoliopsida</taxon>
        <taxon>eudicotyledons</taxon>
        <taxon>Gunneridae</taxon>
        <taxon>Pentapetalae</taxon>
        <taxon>rosids</taxon>
        <taxon>fabids</taxon>
        <taxon>Malpighiales</taxon>
        <taxon>Rhizophoraceae</taxon>
        <taxon>Rhizophora</taxon>
    </lineage>
</organism>
<sequence length="25" mass="2839">MHVSSMFSVELGFLVKLKPLLTAYQ</sequence>